<feature type="transmembrane region" description="Helical" evidence="7">
    <location>
        <begin position="121"/>
        <end position="140"/>
    </location>
</feature>
<keyword evidence="2 7" id="KW-0813">Transport</keyword>
<dbReference type="InterPro" id="IPR035906">
    <property type="entry name" value="MetI-like_sf"/>
</dbReference>
<feature type="transmembrane region" description="Helical" evidence="7">
    <location>
        <begin position="93"/>
        <end position="115"/>
    </location>
</feature>
<proteinExistence type="inferred from homology"/>
<dbReference type="InterPro" id="IPR000515">
    <property type="entry name" value="MetI-like"/>
</dbReference>
<dbReference type="Gene3D" id="1.10.3720.10">
    <property type="entry name" value="MetI-like"/>
    <property type="match status" value="1"/>
</dbReference>
<keyword evidence="4 7" id="KW-0812">Transmembrane</keyword>
<comment type="caution">
    <text evidence="9">The sequence shown here is derived from an EMBL/GenBank/DDBJ whole genome shotgun (WGS) entry which is preliminary data.</text>
</comment>
<dbReference type="PANTHER" id="PTHR30151">
    <property type="entry name" value="ALKANE SULFONATE ABC TRANSPORTER-RELATED, MEMBRANE SUBUNIT"/>
    <property type="match status" value="1"/>
</dbReference>
<name>A0A0D0K6K5_AGRTU</name>
<dbReference type="GO" id="GO:0005886">
    <property type="term" value="C:plasma membrane"/>
    <property type="evidence" value="ECO:0007669"/>
    <property type="project" value="UniProtKB-SubCell"/>
</dbReference>
<dbReference type="Pfam" id="PF00528">
    <property type="entry name" value="BPD_transp_1"/>
    <property type="match status" value="1"/>
</dbReference>
<feature type="transmembrane region" description="Helical" evidence="7">
    <location>
        <begin position="56"/>
        <end position="81"/>
    </location>
</feature>
<sequence>MMKIFFGRVALILGLLGFWQFASGRFADPFFVSNPIEVGERFWILLKTGRLFDHGWITLVETLGGFALGAAAGITVGLILGRNETLAKLLDPILVSLYSLPKVALAPLFIMWFGIGIEMKIMLTAAIVFFLVFLNTYSGVRSVSGELIEILRLMGAKERHLVAKVIMPSAIQWVFTGLKLSVPYALIGAIVGEIMASNRGLGYLLQDAAGQLDTGGVFAALIAIVFLALCLQTAVKFAEKKLMPWKTVANDRELTI</sequence>
<evidence type="ECO:0000256" key="6">
    <source>
        <dbReference type="ARBA" id="ARBA00023136"/>
    </source>
</evidence>
<dbReference type="SUPFAM" id="SSF161098">
    <property type="entry name" value="MetI-like"/>
    <property type="match status" value="1"/>
</dbReference>
<keyword evidence="6 7" id="KW-0472">Membrane</keyword>
<dbReference type="PANTHER" id="PTHR30151:SF20">
    <property type="entry name" value="ABC TRANSPORTER PERMEASE PROTEIN HI_0355-RELATED"/>
    <property type="match status" value="1"/>
</dbReference>
<gene>
    <name evidence="9" type="ORF">RU07_05935</name>
</gene>
<dbReference type="EMBL" id="JXQV01000005">
    <property type="protein sequence ID" value="KIQ04176.1"/>
    <property type="molecule type" value="Genomic_DNA"/>
</dbReference>
<evidence type="ECO:0000256" key="2">
    <source>
        <dbReference type="ARBA" id="ARBA00022448"/>
    </source>
</evidence>
<feature type="transmembrane region" description="Helical" evidence="7">
    <location>
        <begin position="184"/>
        <end position="205"/>
    </location>
</feature>
<keyword evidence="5 7" id="KW-1133">Transmembrane helix</keyword>
<evidence type="ECO:0000313" key="9">
    <source>
        <dbReference type="EMBL" id="KIQ04176.1"/>
    </source>
</evidence>
<evidence type="ECO:0000259" key="8">
    <source>
        <dbReference type="PROSITE" id="PS50928"/>
    </source>
</evidence>
<accession>A0A0D0K6K5</accession>
<dbReference type="CDD" id="cd06261">
    <property type="entry name" value="TM_PBP2"/>
    <property type="match status" value="1"/>
</dbReference>
<reference evidence="9 10" key="1">
    <citation type="submission" date="2014-12" db="EMBL/GenBank/DDBJ databases">
        <title>16Stimator: statistical estimation of ribosomal gene copy numbers from draft genome assemblies.</title>
        <authorList>
            <person name="Perisin M.A."/>
            <person name="Vetter M."/>
            <person name="Gilbert J.A."/>
            <person name="Bergelson J."/>
        </authorList>
    </citation>
    <scope>NUCLEOTIDE SEQUENCE [LARGE SCALE GENOMIC DNA]</scope>
    <source>
        <strain evidence="9 10">MEJ076</strain>
    </source>
</reference>
<evidence type="ECO:0000256" key="5">
    <source>
        <dbReference type="ARBA" id="ARBA00022989"/>
    </source>
</evidence>
<protein>
    <submittedName>
        <fullName evidence="9">ABC transporter permease</fullName>
    </submittedName>
</protein>
<evidence type="ECO:0000256" key="4">
    <source>
        <dbReference type="ARBA" id="ARBA00022692"/>
    </source>
</evidence>
<dbReference type="PROSITE" id="PS50928">
    <property type="entry name" value="ABC_TM1"/>
    <property type="match status" value="1"/>
</dbReference>
<keyword evidence="3" id="KW-1003">Cell membrane</keyword>
<dbReference type="Proteomes" id="UP000035017">
    <property type="component" value="Unassembled WGS sequence"/>
</dbReference>
<evidence type="ECO:0000313" key="10">
    <source>
        <dbReference type="Proteomes" id="UP000035017"/>
    </source>
</evidence>
<organism evidence="9 10">
    <name type="scientific">Agrobacterium tumefaciens</name>
    <dbReference type="NCBI Taxonomy" id="358"/>
    <lineage>
        <taxon>Bacteria</taxon>
        <taxon>Pseudomonadati</taxon>
        <taxon>Pseudomonadota</taxon>
        <taxon>Alphaproteobacteria</taxon>
        <taxon>Hyphomicrobiales</taxon>
        <taxon>Rhizobiaceae</taxon>
        <taxon>Rhizobium/Agrobacterium group</taxon>
        <taxon>Agrobacterium</taxon>
        <taxon>Agrobacterium tumefaciens complex</taxon>
    </lineage>
</organism>
<feature type="transmembrane region" description="Helical" evidence="7">
    <location>
        <begin position="217"/>
        <end position="235"/>
    </location>
</feature>
<feature type="domain" description="ABC transmembrane type-1" evidence="8">
    <location>
        <begin position="55"/>
        <end position="235"/>
    </location>
</feature>
<comment type="subcellular location">
    <subcellularLocation>
        <location evidence="1 7">Cell membrane</location>
        <topology evidence="1 7">Multi-pass membrane protein</topology>
    </subcellularLocation>
</comment>
<dbReference type="AlphaFoldDB" id="A0A0D0K6K5"/>
<evidence type="ECO:0000256" key="1">
    <source>
        <dbReference type="ARBA" id="ARBA00004651"/>
    </source>
</evidence>
<evidence type="ECO:0000256" key="7">
    <source>
        <dbReference type="RuleBase" id="RU363032"/>
    </source>
</evidence>
<comment type="similarity">
    <text evidence="7">Belongs to the binding-protein-dependent transport system permease family.</text>
</comment>
<evidence type="ECO:0000256" key="3">
    <source>
        <dbReference type="ARBA" id="ARBA00022475"/>
    </source>
</evidence>
<dbReference type="GO" id="GO:0055085">
    <property type="term" value="P:transmembrane transport"/>
    <property type="evidence" value="ECO:0007669"/>
    <property type="project" value="InterPro"/>
</dbReference>